<evidence type="ECO:0000313" key="2">
    <source>
        <dbReference type="EMBL" id="POR34402.1"/>
    </source>
</evidence>
<organism evidence="2 3">
    <name type="scientific">Tolypocladium paradoxum</name>
    <dbReference type="NCBI Taxonomy" id="94208"/>
    <lineage>
        <taxon>Eukaryota</taxon>
        <taxon>Fungi</taxon>
        <taxon>Dikarya</taxon>
        <taxon>Ascomycota</taxon>
        <taxon>Pezizomycotina</taxon>
        <taxon>Sordariomycetes</taxon>
        <taxon>Hypocreomycetidae</taxon>
        <taxon>Hypocreales</taxon>
        <taxon>Ophiocordycipitaceae</taxon>
        <taxon>Tolypocladium</taxon>
    </lineage>
</organism>
<dbReference type="Proteomes" id="UP000237481">
    <property type="component" value="Unassembled WGS sequence"/>
</dbReference>
<feature type="domain" description="DM13" evidence="1">
    <location>
        <begin position="21"/>
        <end position="120"/>
    </location>
</feature>
<evidence type="ECO:0000259" key="1">
    <source>
        <dbReference type="PROSITE" id="PS51549"/>
    </source>
</evidence>
<dbReference type="OrthoDB" id="2448405at2759"/>
<gene>
    <name evidence="2" type="ORF">TPAR_05409</name>
</gene>
<dbReference type="PANTHER" id="PTHR47281">
    <property type="entry name" value="OS09G0557700 PROTEIN"/>
    <property type="match status" value="1"/>
</dbReference>
<dbReference type="PROSITE" id="PS51549">
    <property type="entry name" value="DM13"/>
    <property type="match status" value="1"/>
</dbReference>
<name>A0A2S4KW37_9HYPO</name>
<sequence length="164" mass="16451">MLAALLALPCAALAAESGWTGTLSSLDGGLGGTVKVANDSAITISNYMLKDASAPALYWWGATSSDLPKGFRINNERVSRPASSDSVTILLDAGKKAADFSVVGLWCEKLNANFGQATLSKDGSASPSSTGSMDKKGAAAGRASGYPAGAAALLSAAAFAVYLA</sequence>
<keyword evidence="3" id="KW-1185">Reference proteome</keyword>
<dbReference type="PANTHER" id="PTHR47281:SF1">
    <property type="entry name" value="OS09G0557700 PROTEIN"/>
    <property type="match status" value="1"/>
</dbReference>
<protein>
    <submittedName>
        <fullName evidence="2">Electron transfer DM13</fullName>
    </submittedName>
</protein>
<dbReference type="EMBL" id="PKSG01000527">
    <property type="protein sequence ID" value="POR34402.1"/>
    <property type="molecule type" value="Genomic_DNA"/>
</dbReference>
<accession>A0A2S4KW37</accession>
<reference evidence="2 3" key="1">
    <citation type="submission" date="2018-01" db="EMBL/GenBank/DDBJ databases">
        <title>Harnessing the power of phylogenomics to disentangle the directionality and signatures of interkingdom host jumping in the parasitic fungal genus Tolypocladium.</title>
        <authorList>
            <person name="Quandt C.A."/>
            <person name="Patterson W."/>
            <person name="Spatafora J.W."/>
        </authorList>
    </citation>
    <scope>NUCLEOTIDE SEQUENCE [LARGE SCALE GENOMIC DNA]</scope>
    <source>
        <strain evidence="2 3">NRBC 100945</strain>
    </source>
</reference>
<comment type="caution">
    <text evidence="2">The sequence shown here is derived from an EMBL/GenBank/DDBJ whole genome shotgun (WGS) entry which is preliminary data.</text>
</comment>
<evidence type="ECO:0000313" key="3">
    <source>
        <dbReference type="Proteomes" id="UP000237481"/>
    </source>
</evidence>
<dbReference type="InterPro" id="IPR045879">
    <property type="entry name" value="B561A"/>
</dbReference>
<dbReference type="InterPro" id="IPR019545">
    <property type="entry name" value="DM13_domain"/>
</dbReference>
<proteinExistence type="predicted"/>
<dbReference type="Pfam" id="PF10517">
    <property type="entry name" value="DM13"/>
    <property type="match status" value="1"/>
</dbReference>
<dbReference type="SMART" id="SM00686">
    <property type="entry name" value="DM13"/>
    <property type="match status" value="1"/>
</dbReference>
<dbReference type="AlphaFoldDB" id="A0A2S4KW37"/>